<feature type="domain" description="Reverse transcriptase" evidence="1">
    <location>
        <begin position="77"/>
        <end position="289"/>
    </location>
</feature>
<dbReference type="Proteomes" id="UP000288805">
    <property type="component" value="Unassembled WGS sequence"/>
</dbReference>
<evidence type="ECO:0000259" key="1">
    <source>
        <dbReference type="Pfam" id="PF00078"/>
    </source>
</evidence>
<dbReference type="InterPro" id="IPR000477">
    <property type="entry name" value="RT_dom"/>
</dbReference>
<sequence>MGNLQFRVLGLEMARSLEEPFLEKEVFEALYSLSGDKTPGLDGFTMAFCQFSWDFTKTEILAFFDEFFRLGDAEELKDFRPVSLVVSLYKLLSKVLANRLKQAVGKVVSEYQHAFIQNRQILDVTLIANEAVDSWLKVNILGLLLKLDIEKAFDHVNWDCLVSVMSKMGFGQKWINWINRCISTSNFSILINGTPLDFFRSSRGLRQGDPLSFYLFLLVMEVLSQLLFKARSGGFIEGFKVGNTNGIGRDLFHLLFADDTLLFCKANSGQLRYLSWVFLWFEAISRLKVSGALEKPHLVNWSAICTNMRQGGLGIHSLVALNKALLRKWNWKFAIKCGNKKDWEIIRSRSCFIVGNGRKVKFWKDLWCEDQALKDAFPNLFKLVVNKDQWAYDAWEEEGEVGSRNHLLSRSFNDWKMEEVEGLLQKIHPLVLHSDMEDALSWKIMGLALLNQKEFVSLTWGFIQHIELEIRGQVWNQRQLPVMGCLQIHGMKLGHHLFENIPLRGKHNPSLPIPNPIFIVFQNPHAQAVALSLQQAVEFQPSQTLTGFCLRVTLVGEKEIMARWRNKSKPLAFHTECHQIVLLLPALVQTSNHAIPFSGESISGMIIDDVPALLGAQGQDLSIPVWLYFGIDLNPCFENFVGVGARVKTQMER</sequence>
<dbReference type="CDD" id="cd01650">
    <property type="entry name" value="RT_nLTR_like"/>
    <property type="match status" value="1"/>
</dbReference>
<comment type="caution">
    <text evidence="2">The sequence shown here is derived from an EMBL/GenBank/DDBJ whole genome shotgun (WGS) entry which is preliminary data.</text>
</comment>
<name>A0A438CS52_VITVI</name>
<organism evidence="2 3">
    <name type="scientific">Vitis vinifera</name>
    <name type="common">Grape</name>
    <dbReference type="NCBI Taxonomy" id="29760"/>
    <lineage>
        <taxon>Eukaryota</taxon>
        <taxon>Viridiplantae</taxon>
        <taxon>Streptophyta</taxon>
        <taxon>Embryophyta</taxon>
        <taxon>Tracheophyta</taxon>
        <taxon>Spermatophyta</taxon>
        <taxon>Magnoliopsida</taxon>
        <taxon>eudicotyledons</taxon>
        <taxon>Gunneridae</taxon>
        <taxon>Pentapetalae</taxon>
        <taxon>rosids</taxon>
        <taxon>Vitales</taxon>
        <taxon>Vitaceae</taxon>
        <taxon>Viteae</taxon>
        <taxon>Vitis</taxon>
    </lineage>
</organism>
<dbReference type="SUPFAM" id="SSF56672">
    <property type="entry name" value="DNA/RNA polymerases"/>
    <property type="match status" value="1"/>
</dbReference>
<proteinExistence type="predicted"/>
<dbReference type="PANTHER" id="PTHR46890:SF50">
    <property type="entry name" value="RNA-DIRECTED DNA POLYMERASE, EUKARYOTA, REVERSE TRANSCRIPTASE ZINC-BINDING DOMAIN PROTEIN-RELATED"/>
    <property type="match status" value="1"/>
</dbReference>
<dbReference type="PANTHER" id="PTHR46890">
    <property type="entry name" value="NON-LTR RETROLELEMENT REVERSE TRANSCRIPTASE-LIKE PROTEIN-RELATED"/>
    <property type="match status" value="1"/>
</dbReference>
<dbReference type="InterPro" id="IPR052343">
    <property type="entry name" value="Retrotransposon-Effector_Assoc"/>
</dbReference>
<dbReference type="AlphaFoldDB" id="A0A438CS52"/>
<accession>A0A438CS52</accession>
<protein>
    <submittedName>
        <fullName evidence="2">LINE-1 retrotransposable element ORF2 protein</fullName>
    </submittedName>
</protein>
<dbReference type="EMBL" id="QGNW01002045">
    <property type="protein sequence ID" value="RVW26018.1"/>
    <property type="molecule type" value="Genomic_DNA"/>
</dbReference>
<dbReference type="InterPro" id="IPR043502">
    <property type="entry name" value="DNA/RNA_pol_sf"/>
</dbReference>
<evidence type="ECO:0000313" key="3">
    <source>
        <dbReference type="Proteomes" id="UP000288805"/>
    </source>
</evidence>
<evidence type="ECO:0000313" key="2">
    <source>
        <dbReference type="EMBL" id="RVW26018.1"/>
    </source>
</evidence>
<gene>
    <name evidence="2" type="primary">Pol_10</name>
    <name evidence="2" type="ORF">CK203_094414</name>
</gene>
<dbReference type="Pfam" id="PF00078">
    <property type="entry name" value="RVT_1"/>
    <property type="match status" value="1"/>
</dbReference>
<reference evidence="2 3" key="1">
    <citation type="journal article" date="2018" name="PLoS Genet.">
        <title>Population sequencing reveals clonal diversity and ancestral inbreeding in the grapevine cultivar Chardonnay.</title>
        <authorList>
            <person name="Roach M.J."/>
            <person name="Johnson D.L."/>
            <person name="Bohlmann J."/>
            <person name="van Vuuren H.J."/>
            <person name="Jones S.J."/>
            <person name="Pretorius I.S."/>
            <person name="Schmidt S.A."/>
            <person name="Borneman A.R."/>
        </authorList>
    </citation>
    <scope>NUCLEOTIDE SEQUENCE [LARGE SCALE GENOMIC DNA]</scope>
    <source>
        <strain evidence="3">cv. Chardonnay</strain>
        <tissue evidence="2">Leaf</tissue>
    </source>
</reference>